<reference evidence="3 4" key="1">
    <citation type="submission" date="2014-04" db="EMBL/GenBank/DDBJ databases">
        <authorList>
            <consortium name="DOE Joint Genome Institute"/>
            <person name="Kuo A."/>
            <person name="Tarkka M."/>
            <person name="Buscot F."/>
            <person name="Kohler A."/>
            <person name="Nagy L.G."/>
            <person name="Floudas D."/>
            <person name="Copeland A."/>
            <person name="Barry K.W."/>
            <person name="Cichocki N."/>
            <person name="Veneault-Fourrey C."/>
            <person name="LaButti K."/>
            <person name="Lindquist E.A."/>
            <person name="Lipzen A."/>
            <person name="Lundell T."/>
            <person name="Morin E."/>
            <person name="Murat C."/>
            <person name="Sun H."/>
            <person name="Tunlid A."/>
            <person name="Henrissat B."/>
            <person name="Grigoriev I.V."/>
            <person name="Hibbett D.S."/>
            <person name="Martin F."/>
            <person name="Nordberg H.P."/>
            <person name="Cantor M.N."/>
            <person name="Hua S.X."/>
        </authorList>
    </citation>
    <scope>NUCLEOTIDE SEQUENCE [LARGE SCALE GENOMIC DNA]</scope>
    <source>
        <strain evidence="3 4">F 1598</strain>
    </source>
</reference>
<dbReference type="Pfam" id="PF12937">
    <property type="entry name" value="F-box-like"/>
    <property type="match status" value="1"/>
</dbReference>
<keyword evidence="4" id="KW-1185">Reference proteome</keyword>
<name>A0A0C3F1I0_PILCF</name>
<dbReference type="AlphaFoldDB" id="A0A0C3F1I0"/>
<dbReference type="InterPro" id="IPR001810">
    <property type="entry name" value="F-box_dom"/>
</dbReference>
<evidence type="ECO:0000313" key="4">
    <source>
        <dbReference type="Proteomes" id="UP000054166"/>
    </source>
</evidence>
<accession>A0A0C3F1I0</accession>
<dbReference type="Proteomes" id="UP000054166">
    <property type="component" value="Unassembled WGS sequence"/>
</dbReference>
<evidence type="ECO:0000259" key="2">
    <source>
        <dbReference type="Pfam" id="PF12937"/>
    </source>
</evidence>
<evidence type="ECO:0000313" key="3">
    <source>
        <dbReference type="EMBL" id="KIM73811.1"/>
    </source>
</evidence>
<feature type="domain" description="F-box" evidence="2">
    <location>
        <begin position="94"/>
        <end position="146"/>
    </location>
</feature>
<sequence>MSSALCANCGYTTANGIQLPTTPVPDLIQGARGVYVASESEAQLINDTISSAQADISQLDGEIHRLQALLDDLIHKRDALQTYTYSHAALIAPIGRLPPEILSEIFSQSCQDKQGSRKARLNKVPLLLGSVCSRWRTIALSTAQLW</sequence>
<gene>
    <name evidence="3" type="ORF">PILCRDRAFT_80733</name>
</gene>
<keyword evidence="1" id="KW-0175">Coiled coil</keyword>
<evidence type="ECO:0000256" key="1">
    <source>
        <dbReference type="SAM" id="Coils"/>
    </source>
</evidence>
<organism evidence="3 4">
    <name type="scientific">Piloderma croceum (strain F 1598)</name>
    <dbReference type="NCBI Taxonomy" id="765440"/>
    <lineage>
        <taxon>Eukaryota</taxon>
        <taxon>Fungi</taxon>
        <taxon>Dikarya</taxon>
        <taxon>Basidiomycota</taxon>
        <taxon>Agaricomycotina</taxon>
        <taxon>Agaricomycetes</taxon>
        <taxon>Agaricomycetidae</taxon>
        <taxon>Atheliales</taxon>
        <taxon>Atheliaceae</taxon>
        <taxon>Piloderma</taxon>
    </lineage>
</organism>
<feature type="non-terminal residue" evidence="3">
    <location>
        <position position="146"/>
    </location>
</feature>
<dbReference type="HOGENOM" id="CLU_018544_3_2_1"/>
<feature type="coiled-coil region" evidence="1">
    <location>
        <begin position="49"/>
        <end position="76"/>
    </location>
</feature>
<proteinExistence type="predicted"/>
<reference evidence="4" key="2">
    <citation type="submission" date="2015-01" db="EMBL/GenBank/DDBJ databases">
        <title>Evolutionary Origins and Diversification of the Mycorrhizal Mutualists.</title>
        <authorList>
            <consortium name="DOE Joint Genome Institute"/>
            <consortium name="Mycorrhizal Genomics Consortium"/>
            <person name="Kohler A."/>
            <person name="Kuo A."/>
            <person name="Nagy L.G."/>
            <person name="Floudas D."/>
            <person name="Copeland A."/>
            <person name="Barry K.W."/>
            <person name="Cichocki N."/>
            <person name="Veneault-Fourrey C."/>
            <person name="LaButti K."/>
            <person name="Lindquist E.A."/>
            <person name="Lipzen A."/>
            <person name="Lundell T."/>
            <person name="Morin E."/>
            <person name="Murat C."/>
            <person name="Riley R."/>
            <person name="Ohm R."/>
            <person name="Sun H."/>
            <person name="Tunlid A."/>
            <person name="Henrissat B."/>
            <person name="Grigoriev I.V."/>
            <person name="Hibbett D.S."/>
            <person name="Martin F."/>
        </authorList>
    </citation>
    <scope>NUCLEOTIDE SEQUENCE [LARGE SCALE GENOMIC DNA]</scope>
    <source>
        <strain evidence="4">F 1598</strain>
    </source>
</reference>
<dbReference type="InParanoid" id="A0A0C3F1I0"/>
<dbReference type="EMBL" id="KN833073">
    <property type="protein sequence ID" value="KIM73811.1"/>
    <property type="molecule type" value="Genomic_DNA"/>
</dbReference>
<protein>
    <recommendedName>
        <fullName evidence="2">F-box domain-containing protein</fullName>
    </recommendedName>
</protein>
<dbReference type="STRING" id="765440.A0A0C3F1I0"/>
<dbReference type="OrthoDB" id="3063971at2759"/>